<proteinExistence type="predicted"/>
<comment type="caution">
    <text evidence="1">The sequence shown here is derived from an EMBL/GenBank/DDBJ whole genome shotgun (WGS) entry which is preliminary data.</text>
</comment>
<reference evidence="1 2" key="1">
    <citation type="journal article" date="2015" name="J. Microbiol.">
        <title>Sphingosinicella ginsenosidimutans sp. nov., with ginsenoside converting activity.</title>
        <authorList>
            <person name="Kim J.K."/>
            <person name="Kang M.S."/>
            <person name="Park S.C."/>
            <person name="Kim K.M."/>
            <person name="Choi K."/>
            <person name="Yoon M.H."/>
            <person name="Im W.T."/>
        </authorList>
    </citation>
    <scope>NUCLEOTIDE SEQUENCE [LARGE SCALE GENOMIC DNA]</scope>
    <source>
        <strain evidence="1 2">BS-11</strain>
    </source>
</reference>
<dbReference type="EMBL" id="VOQQ01000001">
    <property type="protein sequence ID" value="TXC63621.1"/>
    <property type="molecule type" value="Genomic_DNA"/>
</dbReference>
<dbReference type="RefSeq" id="WP_147043027.1">
    <property type="nucleotide sequence ID" value="NZ_BAABIR010000003.1"/>
</dbReference>
<keyword evidence="2" id="KW-1185">Reference proteome</keyword>
<evidence type="ECO:0000313" key="2">
    <source>
        <dbReference type="Proteomes" id="UP000321249"/>
    </source>
</evidence>
<sequence>MAKVKIPKKIAGVKIPKKARKKAKKAIEAADNPFVRGLAAAALTGATRAARPEPRPEFSARLDIDGEAIVGAVRDAAREGLRAFLEGLEQGLREGRADESGDAPTAH</sequence>
<organism evidence="1 2">
    <name type="scientific">Allosphingosinicella ginsenosidimutans</name>
    <dbReference type="NCBI Taxonomy" id="1176539"/>
    <lineage>
        <taxon>Bacteria</taxon>
        <taxon>Pseudomonadati</taxon>
        <taxon>Pseudomonadota</taxon>
        <taxon>Alphaproteobacteria</taxon>
        <taxon>Sphingomonadales</taxon>
        <taxon>Sphingomonadaceae</taxon>
        <taxon>Allosphingosinicella</taxon>
    </lineage>
</organism>
<dbReference type="AlphaFoldDB" id="A0A5C6TUA6"/>
<accession>A0A5C6TUA6</accession>
<protein>
    <submittedName>
        <fullName evidence="1">Uncharacterized protein</fullName>
    </submittedName>
</protein>
<name>A0A5C6TUA6_9SPHN</name>
<dbReference type="Proteomes" id="UP000321249">
    <property type="component" value="Unassembled WGS sequence"/>
</dbReference>
<evidence type="ECO:0000313" key="1">
    <source>
        <dbReference type="EMBL" id="TXC63621.1"/>
    </source>
</evidence>
<gene>
    <name evidence="1" type="ORF">FRZ32_08075</name>
</gene>